<keyword evidence="4" id="KW-1185">Reference proteome</keyword>
<dbReference type="Gene3D" id="3.20.20.140">
    <property type="entry name" value="Metal-dependent hydrolases"/>
    <property type="match status" value="1"/>
</dbReference>
<dbReference type="InterPro" id="IPR006680">
    <property type="entry name" value="Amidohydro-rel"/>
</dbReference>
<dbReference type="SUPFAM" id="SSF51556">
    <property type="entry name" value="Metallo-dependent hydrolases"/>
    <property type="match status" value="1"/>
</dbReference>
<dbReference type="GO" id="GO:0005737">
    <property type="term" value="C:cytoplasm"/>
    <property type="evidence" value="ECO:0007669"/>
    <property type="project" value="TreeGrafter"/>
</dbReference>
<dbReference type="RefSeq" id="WP_025515491.1">
    <property type="nucleotide sequence ID" value="NZ_CP016340.1"/>
</dbReference>
<dbReference type="AlphaFoldDB" id="A0A157QFL3"/>
<dbReference type="GO" id="GO:0006221">
    <property type="term" value="P:pyrimidine nucleotide biosynthetic process"/>
    <property type="evidence" value="ECO:0007669"/>
    <property type="project" value="UniProtKB-KW"/>
</dbReference>
<accession>A0A157QFL3</accession>
<dbReference type="SUPFAM" id="SSF51338">
    <property type="entry name" value="Composite domain of metallo-dependent hydrolases"/>
    <property type="match status" value="1"/>
</dbReference>
<dbReference type="EMBL" id="LT546645">
    <property type="protein sequence ID" value="SAI67430.1"/>
    <property type="molecule type" value="Genomic_DNA"/>
</dbReference>
<dbReference type="GO" id="GO:0004151">
    <property type="term" value="F:dihydroorotase activity"/>
    <property type="evidence" value="ECO:0007669"/>
    <property type="project" value="UniProtKB-EC"/>
</dbReference>
<dbReference type="GO" id="GO:0006145">
    <property type="term" value="P:purine nucleobase catabolic process"/>
    <property type="evidence" value="ECO:0007669"/>
    <property type="project" value="TreeGrafter"/>
</dbReference>
<keyword evidence="1" id="KW-0665">Pyrimidine biosynthesis</keyword>
<dbReference type="STRING" id="123899.SAMEA3906487_00739"/>
<dbReference type="CDD" id="cd01317">
    <property type="entry name" value="DHOase_IIa"/>
    <property type="match status" value="1"/>
</dbReference>
<organism evidence="3 4">
    <name type="scientific">Bordetella trematum</name>
    <dbReference type="NCBI Taxonomy" id="123899"/>
    <lineage>
        <taxon>Bacteria</taxon>
        <taxon>Pseudomonadati</taxon>
        <taxon>Pseudomonadota</taxon>
        <taxon>Betaproteobacteria</taxon>
        <taxon>Burkholderiales</taxon>
        <taxon>Alcaligenaceae</taxon>
        <taxon>Bordetella</taxon>
    </lineage>
</organism>
<evidence type="ECO:0000256" key="1">
    <source>
        <dbReference type="ARBA" id="ARBA00022975"/>
    </source>
</evidence>
<dbReference type="GO" id="GO:0004038">
    <property type="term" value="F:allantoinase activity"/>
    <property type="evidence" value="ECO:0007669"/>
    <property type="project" value="TreeGrafter"/>
</dbReference>
<sequence length="401" mass="41921">MTWLIRGARLIDPQRGQDAVADLYLADGRILAQAAAPAGFTPARVIEAHGLAVLPGLTDLAWRGGADPAREAQAALSAGVTRVVLPPGQAGIDGPLQALPLAPLCGPDGRLAEMAHALQDGCVAVAQGDGPLPGNRQLWLAMQYAADLDATLWLRPEDAALAQGGVAAAGPYAARLGLPAVPEEAETVALQTLFTLQRATGARLHLCHLSSAAGLDLLRQARRAGLPVTADATVQHLHLTDLDLGFYDARAHLRPPLRSQRDRDAIAQALADGTLDALCSDHCPLDDAAKSGPFALTRPGASAVELLLSLTLKWARDQSLPLAQAFACLTSGPARVLRQPAATLAPGAPADLCLVDLDDEWLPQLHGLRSVSCQTPFAGMMLPGRVRATFSGGRLSWEMPA</sequence>
<dbReference type="EC" id="3.5.2.3" evidence="3"/>
<dbReference type="KEGG" id="btrm:SAMEA390648700739"/>
<dbReference type="InterPro" id="IPR032466">
    <property type="entry name" value="Metal_Hydrolase"/>
</dbReference>
<feature type="domain" description="Amidohydrolase-related" evidence="2">
    <location>
        <begin position="208"/>
        <end position="395"/>
    </location>
</feature>
<dbReference type="InterPro" id="IPR004722">
    <property type="entry name" value="DHOase"/>
</dbReference>
<gene>
    <name evidence="3" type="primary">pyrC_2</name>
    <name evidence="3" type="ORF">SAMEA3906487_00739</name>
</gene>
<evidence type="ECO:0000313" key="4">
    <source>
        <dbReference type="Proteomes" id="UP000076825"/>
    </source>
</evidence>
<dbReference type="Pfam" id="PF01979">
    <property type="entry name" value="Amidohydro_1"/>
    <property type="match status" value="1"/>
</dbReference>
<dbReference type="OrthoDB" id="9803027at2"/>
<dbReference type="eggNOG" id="COG0044">
    <property type="taxonomic scope" value="Bacteria"/>
</dbReference>
<dbReference type="InterPro" id="IPR011059">
    <property type="entry name" value="Metal-dep_hydrolase_composite"/>
</dbReference>
<protein>
    <submittedName>
        <fullName evidence="3">Dihydroorotase</fullName>
        <ecNumber evidence="3">3.5.2.3</ecNumber>
    </submittedName>
</protein>
<dbReference type="GO" id="GO:0046872">
    <property type="term" value="F:metal ion binding"/>
    <property type="evidence" value="ECO:0007669"/>
    <property type="project" value="InterPro"/>
</dbReference>
<dbReference type="PATRIC" id="fig|123899.6.peg.712"/>
<keyword evidence="3" id="KW-0378">Hydrolase</keyword>
<evidence type="ECO:0000313" key="3">
    <source>
        <dbReference type="EMBL" id="SAI67430.1"/>
    </source>
</evidence>
<dbReference type="PANTHER" id="PTHR43668:SF2">
    <property type="entry name" value="ALLANTOINASE"/>
    <property type="match status" value="1"/>
</dbReference>
<proteinExistence type="predicted"/>
<evidence type="ECO:0000259" key="2">
    <source>
        <dbReference type="Pfam" id="PF01979"/>
    </source>
</evidence>
<dbReference type="Proteomes" id="UP000076825">
    <property type="component" value="Chromosome 1"/>
</dbReference>
<dbReference type="InterPro" id="IPR050138">
    <property type="entry name" value="DHOase/Allantoinase_Hydrolase"/>
</dbReference>
<name>A0A157QFL3_9BORD</name>
<reference evidence="3 4" key="1">
    <citation type="submission" date="2016-04" db="EMBL/GenBank/DDBJ databases">
        <authorList>
            <consortium name="Pathogen Informatics"/>
        </authorList>
    </citation>
    <scope>NUCLEOTIDE SEQUENCE [LARGE SCALE GENOMIC DNA]</scope>
    <source>
        <strain evidence="3 4">H044680328</strain>
    </source>
</reference>
<dbReference type="GeneID" id="56587855"/>
<dbReference type="PANTHER" id="PTHR43668">
    <property type="entry name" value="ALLANTOINASE"/>
    <property type="match status" value="1"/>
</dbReference>